<evidence type="ECO:0008006" key="4">
    <source>
        <dbReference type="Google" id="ProtNLM"/>
    </source>
</evidence>
<name>A0A1H1BCY6_9MICO</name>
<accession>A0A1H1BCY6</accession>
<gene>
    <name evidence="2" type="ORF">SAMN04488565_2737</name>
</gene>
<evidence type="ECO:0000313" key="2">
    <source>
        <dbReference type="EMBL" id="SDQ49741.1"/>
    </source>
</evidence>
<protein>
    <recommendedName>
        <fullName evidence="4">Terminase</fullName>
    </recommendedName>
</protein>
<dbReference type="Gene3D" id="3.40.50.300">
    <property type="entry name" value="P-loop containing nucleotide triphosphate hydrolases"/>
    <property type="match status" value="1"/>
</dbReference>
<proteinExistence type="predicted"/>
<dbReference type="OrthoDB" id="3188010at2"/>
<dbReference type="RefSeq" id="WP_010156334.1">
    <property type="nucleotide sequence ID" value="NZ_FNKB01000002.1"/>
</dbReference>
<feature type="region of interest" description="Disordered" evidence="1">
    <location>
        <begin position="478"/>
        <end position="497"/>
    </location>
</feature>
<dbReference type="AlphaFoldDB" id="A0A1H1BCY6"/>
<evidence type="ECO:0000256" key="1">
    <source>
        <dbReference type="SAM" id="MobiDB-lite"/>
    </source>
</evidence>
<evidence type="ECO:0000313" key="3">
    <source>
        <dbReference type="Proteomes" id="UP000182690"/>
    </source>
</evidence>
<organism evidence="2 3">
    <name type="scientific">Leucobacter chromiiresistens</name>
    <dbReference type="NCBI Taxonomy" id="1079994"/>
    <lineage>
        <taxon>Bacteria</taxon>
        <taxon>Bacillati</taxon>
        <taxon>Actinomycetota</taxon>
        <taxon>Actinomycetes</taxon>
        <taxon>Micrococcales</taxon>
        <taxon>Microbacteriaceae</taxon>
        <taxon>Leucobacter</taxon>
    </lineage>
</organism>
<reference evidence="2 3" key="1">
    <citation type="submission" date="2016-10" db="EMBL/GenBank/DDBJ databases">
        <authorList>
            <person name="de Groot N.N."/>
        </authorList>
    </citation>
    <scope>NUCLEOTIDE SEQUENCE [LARGE SCALE GENOMIC DNA]</scope>
    <source>
        <strain evidence="2 3">DSM 22788</strain>
    </source>
</reference>
<dbReference type="STRING" id="1079994.SAMN04488565_2737"/>
<dbReference type="InterPro" id="IPR027417">
    <property type="entry name" value="P-loop_NTPase"/>
</dbReference>
<dbReference type="EMBL" id="FNKB01000002">
    <property type="protein sequence ID" value="SDQ49741.1"/>
    <property type="molecule type" value="Genomic_DNA"/>
</dbReference>
<dbReference type="Proteomes" id="UP000182690">
    <property type="component" value="Unassembled WGS sequence"/>
</dbReference>
<sequence length="497" mass="54234">MIAGVQEPTFEVVPTIPDLSTGDDAIELAEAAGVSLLGWQEVQVRRILGLTEDNRWAATRVGIAVGRQNGKGVILEVVALAKAVLMAERVLWTAHEVRTMQESFSRFRAILEAVPALSAMVKVVRAANGQEKISFTNGAEVKFTARSKSATRGLGFTTIIADEAQELDYLTMGAMLPTLSGQGDARTQLVLTGTPPYSSKGEFFADVRAAAYLGGDDRLSWSEWSCAPEDRLDDPKVWAKCNPSLGAVIREEKIVDELQALQARPDVFRRERLGEWGKSGDHALALDEVAWGNGRNGTANRRDENFTFRHGDFRVFGIDTTYNREMTTIVEAIPLHSGKVRLQVLASAPGLEWVGNALSKVREETAMLNVVFDPLRTGDITPDLWAAGVRDAKNRKRLSLATGRELTLACDGLVRAVREGQLLHYDPRLDAAAQGATRSTFDDAKGWKFVGVNGADVSPLIAGALALRVLRASSPKRKGRGVSTLEEKESRPPMLMW</sequence>